<protein>
    <submittedName>
        <fullName evidence="1">Uncharacterized protein</fullName>
    </submittedName>
</protein>
<sequence>MTVLIEMSTMCFKDTEVFAKVTNCKEMVESQGFEFGIQIHNTISRELYNKIKGYNVKYTVHAPLFSQHFINLAGDNFERIVEDFENTANILEELNSTIAVLHGFFMTTKPIKNDPANYGNVLREAIDSKYLLHNTRVMNPEYLATEEFQGYQKGVKINMERLRSHFPAYILCIENDFPGLGNGNQTPEHLKYLDCPIWLDVGHLWASAILNKFDFYEGINEICTQCSVMGVHLNTNQTPLDWNFKAPMGDTHSHFSTDYDMDMEKIISLLKKNHITHFTIEIIGGNEKDVAFFIETYRNA</sequence>
<accession>A0A2C9CHT8</accession>
<dbReference type="Gene3D" id="3.20.20.150">
    <property type="entry name" value="Divalent-metal-dependent TIM barrel enzymes"/>
    <property type="match status" value="1"/>
</dbReference>
<evidence type="ECO:0000313" key="1">
    <source>
        <dbReference type="EMBL" id="SOH05123.1"/>
    </source>
</evidence>
<dbReference type="Proteomes" id="UP000221734">
    <property type="component" value="Chromosome Kuenenia_stuttgartiensis_MBR1"/>
</dbReference>
<dbReference type="AlphaFoldDB" id="A0A2C9CHT8"/>
<gene>
    <name evidence="1" type="ORF">KSMBR1_2636</name>
</gene>
<dbReference type="RefSeq" id="WP_099325756.1">
    <property type="nucleotide sequence ID" value="NZ_LT934425.1"/>
</dbReference>
<dbReference type="KEGG" id="kst:KSMBR1_2636"/>
<dbReference type="OrthoDB" id="249133at2"/>
<organism evidence="1 2">
    <name type="scientific">Kuenenia stuttgartiensis</name>
    <dbReference type="NCBI Taxonomy" id="174633"/>
    <lineage>
        <taxon>Bacteria</taxon>
        <taxon>Pseudomonadati</taxon>
        <taxon>Planctomycetota</taxon>
        <taxon>Candidatus Brocadiia</taxon>
        <taxon>Candidatus Brocadiales</taxon>
        <taxon>Candidatus Brocadiaceae</taxon>
        <taxon>Candidatus Kuenenia</taxon>
    </lineage>
</organism>
<name>A0A2C9CHT8_KUEST</name>
<keyword evidence="2" id="KW-1185">Reference proteome</keyword>
<dbReference type="InterPro" id="IPR036237">
    <property type="entry name" value="Xyl_isomerase-like_sf"/>
</dbReference>
<evidence type="ECO:0000313" key="2">
    <source>
        <dbReference type="Proteomes" id="UP000221734"/>
    </source>
</evidence>
<reference evidence="2" key="1">
    <citation type="submission" date="2017-10" db="EMBL/GenBank/DDBJ databases">
        <authorList>
            <person name="Frank J."/>
        </authorList>
    </citation>
    <scope>NUCLEOTIDE SEQUENCE [LARGE SCALE GENOMIC DNA]</scope>
</reference>
<dbReference type="EMBL" id="LT934425">
    <property type="protein sequence ID" value="SOH05123.1"/>
    <property type="molecule type" value="Genomic_DNA"/>
</dbReference>
<proteinExistence type="predicted"/>
<dbReference type="SUPFAM" id="SSF51658">
    <property type="entry name" value="Xylose isomerase-like"/>
    <property type="match status" value="1"/>
</dbReference>